<dbReference type="PRINTS" id="PR00109">
    <property type="entry name" value="TYRKINASE"/>
</dbReference>
<keyword evidence="11 16" id="KW-0472">Membrane</keyword>
<comment type="catalytic activity">
    <reaction evidence="13">
        <text>L-seryl-[protein] + ATP = O-phospho-L-seryl-[protein] + ADP + H(+)</text>
        <dbReference type="Rhea" id="RHEA:17989"/>
        <dbReference type="Rhea" id="RHEA-COMP:9863"/>
        <dbReference type="Rhea" id="RHEA-COMP:11604"/>
        <dbReference type="ChEBI" id="CHEBI:15378"/>
        <dbReference type="ChEBI" id="CHEBI:29999"/>
        <dbReference type="ChEBI" id="CHEBI:30616"/>
        <dbReference type="ChEBI" id="CHEBI:83421"/>
        <dbReference type="ChEBI" id="CHEBI:456216"/>
        <dbReference type="EC" id="2.7.11.1"/>
    </reaction>
</comment>
<feature type="transmembrane region" description="Helical" evidence="16">
    <location>
        <begin position="36"/>
        <end position="62"/>
    </location>
</feature>
<feature type="binding site" evidence="14">
    <location>
        <position position="164"/>
    </location>
    <ligand>
        <name>ATP</name>
        <dbReference type="ChEBI" id="CHEBI:30616"/>
    </ligand>
</feature>
<evidence type="ECO:0000256" key="12">
    <source>
        <dbReference type="ARBA" id="ARBA00047899"/>
    </source>
</evidence>
<dbReference type="CDD" id="cd05087">
    <property type="entry name" value="PTKc_Aatyk1"/>
    <property type="match status" value="1"/>
</dbReference>
<evidence type="ECO:0000256" key="2">
    <source>
        <dbReference type="ARBA" id="ARBA00012513"/>
    </source>
</evidence>
<dbReference type="GeneTree" id="ENSGT00940000154244"/>
<keyword evidence="8" id="KW-0418">Kinase</keyword>
<dbReference type="PROSITE" id="PS50011">
    <property type="entry name" value="PROTEIN_KINASE_DOM"/>
    <property type="match status" value="1"/>
</dbReference>
<dbReference type="Gene3D" id="1.10.510.10">
    <property type="entry name" value="Transferase(Phosphotransferase) domain 1"/>
    <property type="match status" value="1"/>
</dbReference>
<reference evidence="19" key="1">
    <citation type="submission" date="2025-08" db="UniProtKB">
        <authorList>
            <consortium name="Ensembl"/>
        </authorList>
    </citation>
    <scope>IDENTIFICATION</scope>
</reference>
<dbReference type="InterPro" id="IPR011009">
    <property type="entry name" value="Kinase-like_dom_sf"/>
</dbReference>
<dbReference type="Proteomes" id="UP000694392">
    <property type="component" value="Unplaced"/>
</dbReference>
<feature type="chain" id="PRO_5034896911" description="non-specific serine/threonine protein kinase" evidence="17">
    <location>
        <begin position="21"/>
        <end position="1332"/>
    </location>
</feature>
<comment type="subcellular location">
    <subcellularLocation>
        <location evidence="1">Membrane</location>
        <topology evidence="1">Single-pass membrane protein</topology>
    </subcellularLocation>
</comment>
<dbReference type="GO" id="GO:0004713">
    <property type="term" value="F:protein tyrosine kinase activity"/>
    <property type="evidence" value="ECO:0007669"/>
    <property type="project" value="InterPro"/>
</dbReference>
<keyword evidence="9 14" id="KW-0067">ATP-binding</keyword>
<keyword evidence="5" id="KW-0808">Transferase</keyword>
<proteinExistence type="predicted"/>
<dbReference type="Pfam" id="PF07714">
    <property type="entry name" value="PK_Tyr_Ser-Thr"/>
    <property type="match status" value="1"/>
</dbReference>
<dbReference type="InterPro" id="IPR001245">
    <property type="entry name" value="Ser-Thr/Tyr_kinase_cat_dom"/>
</dbReference>
<evidence type="ECO:0000256" key="9">
    <source>
        <dbReference type="ARBA" id="ARBA00022840"/>
    </source>
</evidence>
<dbReference type="PROSITE" id="PS00109">
    <property type="entry name" value="PROTEIN_KINASE_TYR"/>
    <property type="match status" value="1"/>
</dbReference>
<dbReference type="SUPFAM" id="SSF56112">
    <property type="entry name" value="Protein kinase-like (PK-like)"/>
    <property type="match status" value="1"/>
</dbReference>
<feature type="signal peptide" evidence="17">
    <location>
        <begin position="1"/>
        <end position="20"/>
    </location>
</feature>
<evidence type="ECO:0000313" key="20">
    <source>
        <dbReference type="Proteomes" id="UP000694392"/>
    </source>
</evidence>
<evidence type="ECO:0000256" key="15">
    <source>
        <dbReference type="SAM" id="MobiDB-lite"/>
    </source>
</evidence>
<feature type="compositionally biased region" description="Low complexity" evidence="15">
    <location>
        <begin position="679"/>
        <end position="688"/>
    </location>
</feature>
<evidence type="ECO:0000256" key="14">
    <source>
        <dbReference type="PROSITE-ProRule" id="PRU10141"/>
    </source>
</evidence>
<dbReference type="InterPro" id="IPR000719">
    <property type="entry name" value="Prot_kinase_dom"/>
</dbReference>
<feature type="region of interest" description="Disordered" evidence="15">
    <location>
        <begin position="651"/>
        <end position="696"/>
    </location>
</feature>
<keyword evidence="7 14" id="KW-0547">Nucleotide-binding</keyword>
<feature type="region of interest" description="Disordered" evidence="15">
    <location>
        <begin position="1298"/>
        <end position="1332"/>
    </location>
</feature>
<feature type="compositionally biased region" description="Low complexity" evidence="15">
    <location>
        <begin position="815"/>
        <end position="829"/>
    </location>
</feature>
<dbReference type="PROSITE" id="PS00107">
    <property type="entry name" value="PROTEIN_KINASE_ATP"/>
    <property type="match status" value="1"/>
</dbReference>
<feature type="region of interest" description="Disordered" evidence="15">
    <location>
        <begin position="890"/>
        <end position="1117"/>
    </location>
</feature>
<accession>A0A8D0HAH9</accession>
<evidence type="ECO:0000256" key="13">
    <source>
        <dbReference type="ARBA" id="ARBA00048679"/>
    </source>
</evidence>
<protein>
    <recommendedName>
        <fullName evidence="2">non-specific serine/threonine protein kinase</fullName>
        <ecNumber evidence="2">2.7.11.1</ecNumber>
    </recommendedName>
</protein>
<dbReference type="OMA" id="WEPPDYY"/>
<feature type="region of interest" description="Disordered" evidence="15">
    <location>
        <begin position="418"/>
        <end position="440"/>
    </location>
</feature>
<feature type="compositionally biased region" description="Acidic residues" evidence="15">
    <location>
        <begin position="850"/>
        <end position="860"/>
    </location>
</feature>
<feature type="compositionally biased region" description="Acidic residues" evidence="15">
    <location>
        <begin position="1009"/>
        <end position="1030"/>
    </location>
</feature>
<dbReference type="InterPro" id="IPR008266">
    <property type="entry name" value="Tyr_kinase_AS"/>
</dbReference>
<keyword evidence="4" id="KW-0597">Phosphoprotein</keyword>
<keyword evidence="3" id="KW-0723">Serine/threonine-protein kinase</keyword>
<feature type="compositionally biased region" description="Basic and acidic residues" evidence="15">
    <location>
        <begin position="941"/>
        <end position="952"/>
    </location>
</feature>
<reference evidence="19" key="2">
    <citation type="submission" date="2025-09" db="UniProtKB">
        <authorList>
            <consortium name="Ensembl"/>
        </authorList>
    </citation>
    <scope>IDENTIFICATION</scope>
</reference>
<feature type="compositionally biased region" description="Acidic residues" evidence="15">
    <location>
        <begin position="1082"/>
        <end position="1098"/>
    </location>
</feature>
<dbReference type="InterPro" id="IPR042817">
    <property type="entry name" value="LMTK1_c"/>
</dbReference>
<dbReference type="GO" id="GO:0016020">
    <property type="term" value="C:membrane"/>
    <property type="evidence" value="ECO:0007669"/>
    <property type="project" value="UniProtKB-SubCell"/>
</dbReference>
<evidence type="ECO:0000256" key="3">
    <source>
        <dbReference type="ARBA" id="ARBA00022527"/>
    </source>
</evidence>
<evidence type="ECO:0000256" key="8">
    <source>
        <dbReference type="ARBA" id="ARBA00022777"/>
    </source>
</evidence>
<dbReference type="GO" id="GO:0007420">
    <property type="term" value="P:brain development"/>
    <property type="evidence" value="ECO:0007669"/>
    <property type="project" value="TreeGrafter"/>
</dbReference>
<dbReference type="InterPro" id="IPR017441">
    <property type="entry name" value="Protein_kinase_ATP_BS"/>
</dbReference>
<dbReference type="EC" id="2.7.11.1" evidence="2"/>
<evidence type="ECO:0000256" key="7">
    <source>
        <dbReference type="ARBA" id="ARBA00022741"/>
    </source>
</evidence>
<dbReference type="FunFam" id="3.30.200.20:FF:000275">
    <property type="entry name" value="Apoptosis associated tyrosine kinase"/>
    <property type="match status" value="1"/>
</dbReference>
<feature type="domain" description="Protein kinase" evidence="18">
    <location>
        <begin position="133"/>
        <end position="403"/>
    </location>
</feature>
<evidence type="ECO:0000256" key="1">
    <source>
        <dbReference type="ARBA" id="ARBA00004167"/>
    </source>
</evidence>
<dbReference type="Gene3D" id="3.30.200.20">
    <property type="entry name" value="Phosphorylase Kinase, domain 1"/>
    <property type="match status" value="1"/>
</dbReference>
<keyword evidence="17" id="KW-0732">Signal</keyword>
<keyword evidence="20" id="KW-1185">Reference proteome</keyword>
<dbReference type="PANTHER" id="PTHR24417">
    <property type="entry name" value="SERINE/THREONINE-PROTEIN KINASE LMTK1"/>
    <property type="match status" value="1"/>
</dbReference>
<evidence type="ECO:0000256" key="11">
    <source>
        <dbReference type="ARBA" id="ARBA00023136"/>
    </source>
</evidence>
<gene>
    <name evidence="19" type="primary">AATK</name>
</gene>
<keyword evidence="10 16" id="KW-1133">Transmembrane helix</keyword>
<name>A0A8D0HAH9_SPHPU</name>
<comment type="catalytic activity">
    <reaction evidence="12">
        <text>L-threonyl-[protein] + ATP = O-phospho-L-threonyl-[protein] + ADP + H(+)</text>
        <dbReference type="Rhea" id="RHEA:46608"/>
        <dbReference type="Rhea" id="RHEA-COMP:11060"/>
        <dbReference type="Rhea" id="RHEA-COMP:11605"/>
        <dbReference type="ChEBI" id="CHEBI:15378"/>
        <dbReference type="ChEBI" id="CHEBI:30013"/>
        <dbReference type="ChEBI" id="CHEBI:30616"/>
        <dbReference type="ChEBI" id="CHEBI:61977"/>
        <dbReference type="ChEBI" id="CHEBI:456216"/>
        <dbReference type="EC" id="2.7.11.1"/>
    </reaction>
</comment>
<evidence type="ECO:0000256" key="10">
    <source>
        <dbReference type="ARBA" id="ARBA00022989"/>
    </source>
</evidence>
<dbReference type="PANTHER" id="PTHR24417:SF0">
    <property type="entry name" value="SERINE_THREONINE-PROTEIN KINASE LMTK1"/>
    <property type="match status" value="1"/>
</dbReference>
<evidence type="ECO:0000256" key="4">
    <source>
        <dbReference type="ARBA" id="ARBA00022553"/>
    </source>
</evidence>
<dbReference type="GO" id="GO:0005524">
    <property type="term" value="F:ATP binding"/>
    <property type="evidence" value="ECO:0007669"/>
    <property type="project" value="UniProtKB-UniRule"/>
</dbReference>
<evidence type="ECO:0000256" key="6">
    <source>
        <dbReference type="ARBA" id="ARBA00022692"/>
    </source>
</evidence>
<evidence type="ECO:0000313" key="19">
    <source>
        <dbReference type="Ensembl" id="ENSSPUP00000017741.1"/>
    </source>
</evidence>
<organism evidence="19 20">
    <name type="scientific">Sphenodon punctatus</name>
    <name type="common">Tuatara</name>
    <name type="synonym">Hatteria punctata</name>
    <dbReference type="NCBI Taxonomy" id="8508"/>
    <lineage>
        <taxon>Eukaryota</taxon>
        <taxon>Metazoa</taxon>
        <taxon>Chordata</taxon>
        <taxon>Craniata</taxon>
        <taxon>Vertebrata</taxon>
        <taxon>Euteleostomi</taxon>
        <taxon>Lepidosauria</taxon>
        <taxon>Sphenodontia</taxon>
        <taxon>Sphenodontidae</taxon>
        <taxon>Sphenodon</taxon>
    </lineage>
</organism>
<dbReference type="FunFam" id="1.10.510.10:FF:000347">
    <property type="entry name" value="Apoptosis associated tyrosine kinase"/>
    <property type="match status" value="1"/>
</dbReference>
<evidence type="ECO:0000256" key="17">
    <source>
        <dbReference type="SAM" id="SignalP"/>
    </source>
</evidence>
<dbReference type="GO" id="GO:0004674">
    <property type="term" value="F:protein serine/threonine kinase activity"/>
    <property type="evidence" value="ECO:0007669"/>
    <property type="project" value="UniProtKB-KW"/>
</dbReference>
<evidence type="ECO:0000256" key="5">
    <source>
        <dbReference type="ARBA" id="ARBA00022679"/>
    </source>
</evidence>
<keyword evidence="6 16" id="KW-0812">Transmembrane</keyword>
<dbReference type="GO" id="GO:0012505">
    <property type="term" value="C:endomembrane system"/>
    <property type="evidence" value="ECO:0007669"/>
    <property type="project" value="UniProtKB-ARBA"/>
</dbReference>
<evidence type="ECO:0000259" key="18">
    <source>
        <dbReference type="PROSITE" id="PS50011"/>
    </source>
</evidence>
<feature type="compositionally biased region" description="Gly residues" evidence="15">
    <location>
        <begin position="1303"/>
        <end position="1316"/>
    </location>
</feature>
<dbReference type="GO" id="GO:0005737">
    <property type="term" value="C:cytoplasm"/>
    <property type="evidence" value="ECO:0007669"/>
    <property type="project" value="UniProtKB-ARBA"/>
</dbReference>
<sequence length="1332" mass="145023">MVANLLAIVMSSSFFNPSFAFSSHFDPDGTPLSELSWSSSLAVVAVSFSGLFTFIFLMLACLCCKKGGIGFKEFENAEGEDYTTEFSAQGSPAAQNGPEVYILPLTEVSLPMSKQPGRSVQLLKSTDLGRHSLLYLKEIGHGWFGKVFLGEVNAGLSSTQVVVKELKASASVQDQMQFLEEAQPYRALQHTNLLQCLAQCAEVTPYLLVMEFCPLGDLKGYLRSCRSAEALAPDPLTLQRMACEVACGLLHLHRNNYVHSDLALRNCLLTADLTVKIGDYGLSHCKYKEDYFVTADQLWVPLRWVAPELIDEVHGNLLIVDQTKASNVWSLGVTIWELFEMGSQPYCHYSDRQVLAYAIKEQQLKLPKPQLPLSLSDRWYEVMQFCWLQPEQRPTAEEVHLLLSYLCAKGASEAEEEFERRWNSMKPGGGGSGSGSSHTGAELSSFPLLEHFSNDGDDVLTVMETSHGLNFEYKWDQGKSDHLPASGCPGLHTPGVVPVLSAHSPSLGSEYYIRIEEAASEGSGAELDYTMCSYSPEFGCTSRWQAKEGHYDSDNSPTVSLTMEPLLGHAPPTDSPWEPPDYYPYGNQGKETPYYEASPQDGAERYLLEEHSVTEWLVPAFQNSVFADPLGVSPPVTYTYEEVTPGCVTLELGKGSPCDSPGSREEDREVSPPPSEHWSSNQSANNNSCPPPPSCEPPANDSWCYRHMITFRGLMAEPLGMVPRSEPMLAAKDLRAALLAGDCRAQPEKQVVSPCPDIDMPATRHMEDKAPAATTNMESSLDPPVGSPSDPCTAERGDGTHQSHASLPRGTDAMPGPATTETEGTAASADLGSEPDRTPDKTVSSSSFPDMDEDSDEDTAELTSGIFTDFSGDCADRQDVAPAFKSLQKQLGTPDSLESLDIPSTTSSCEAFSPTAYVPPSQPKALDSGYDTENYESPEFVLKEPHEPREPEAFAPLGKAAGDGEGPDGELRLSTSFSAELQGLDEKNPYRDSAYFSDYDTEGGPREDGDSDGSDGQEPEDSGLDTEGLEEASSQNISVDKQPPRCPLLDSLKGGAGRDSEEQGLSLDLSLGPSRCPSTPTEPEEEEEDTEDSDESDEELRCYNIQEQSEESEEEVPTVPIVVAESHSARNLRSLLKMPSLLVESFCDDLERKKKAVSFYDDVTVYLFDQESPTLELAEQPFLAVPEPSLLAGPPLAWIRPSAAEGQACSPGQVWPDQPLYHAGGGFEWDDDFPLMPVKSSFMSSLTVVAPQPELTLPSLTSTLVPAQKQVLPIQFSRFTVSPTPVSRFSITHVSDSDIESVGGKGEPAPGAGGRWTRGFPRSPGSCNWPVV</sequence>
<feature type="region of interest" description="Disordered" evidence="15">
    <location>
        <begin position="771"/>
        <end position="874"/>
    </location>
</feature>
<evidence type="ECO:0000256" key="16">
    <source>
        <dbReference type="SAM" id="Phobius"/>
    </source>
</evidence>
<dbReference type="Ensembl" id="ENSSPUT00000018891.1">
    <property type="protein sequence ID" value="ENSSPUP00000017741.1"/>
    <property type="gene ID" value="ENSSPUG00000013670.1"/>
</dbReference>